<gene>
    <name evidence="3" type="ORF">EC973_001470</name>
</gene>
<feature type="region of interest" description="Disordered" evidence="1">
    <location>
        <begin position="227"/>
        <end position="284"/>
    </location>
</feature>
<evidence type="ECO:0000259" key="2">
    <source>
        <dbReference type="Pfam" id="PF00564"/>
    </source>
</evidence>
<accession>A0A8H7EN59</accession>
<dbReference type="OrthoDB" id="289038at2759"/>
<reference evidence="3" key="1">
    <citation type="submission" date="2020-01" db="EMBL/GenBank/DDBJ databases">
        <title>Genome Sequencing of Three Apophysomyces-Like Fungal Strains Confirms a Novel Fungal Genus in the Mucoromycota with divergent Burkholderia-like Endosymbiotic Bacteria.</title>
        <authorList>
            <person name="Stajich J.E."/>
            <person name="Macias A.M."/>
            <person name="Carter-House D."/>
            <person name="Lovett B."/>
            <person name="Kasson L.R."/>
            <person name="Berry K."/>
            <person name="Grigoriev I."/>
            <person name="Chang Y."/>
            <person name="Spatafora J."/>
            <person name="Kasson M.T."/>
        </authorList>
    </citation>
    <scope>NUCLEOTIDE SEQUENCE</scope>
    <source>
        <strain evidence="3">NRRL A-21654</strain>
    </source>
</reference>
<evidence type="ECO:0000313" key="3">
    <source>
        <dbReference type="EMBL" id="KAF7723954.1"/>
    </source>
</evidence>
<dbReference type="SUPFAM" id="SSF54277">
    <property type="entry name" value="CAD &amp; PB1 domains"/>
    <property type="match status" value="1"/>
</dbReference>
<protein>
    <recommendedName>
        <fullName evidence="2">PB1 domain-containing protein</fullName>
    </recommendedName>
</protein>
<proteinExistence type="predicted"/>
<dbReference type="AlphaFoldDB" id="A0A8H7EN59"/>
<feature type="compositionally biased region" description="Acidic residues" evidence="1">
    <location>
        <begin position="255"/>
        <end position="264"/>
    </location>
</feature>
<sequence>MQTRLKDVKENFHSISAQYPRVKVAIGVLLTNTDDHIFFLKNHQLLIPEERERMIRIFTEFKLELLEFKYNCDIQAKDKEIYDLQEQNSRREELVDTLLRKKLDALQDHCRNTSSDFPTVVLINIMNHAKQLRSLVYNDAYPEYLELREEARNKFKLGSDEFDLTYAYAESSDILTISDEDDYRKALEDLNASKKNGSGMFTLNLFINTITQGNKAKEECTQIARSEIHSGDVKSNAAPEDLSPKEESTPHLTETAEEDSDEFSEYSTLDSQTNEPKISLNEKQ</sequence>
<dbReference type="EMBL" id="JABAYA010000134">
    <property type="protein sequence ID" value="KAF7723954.1"/>
    <property type="molecule type" value="Genomic_DNA"/>
</dbReference>
<keyword evidence="4" id="KW-1185">Reference proteome</keyword>
<organism evidence="3 4">
    <name type="scientific">Apophysomyces ossiformis</name>
    <dbReference type="NCBI Taxonomy" id="679940"/>
    <lineage>
        <taxon>Eukaryota</taxon>
        <taxon>Fungi</taxon>
        <taxon>Fungi incertae sedis</taxon>
        <taxon>Mucoromycota</taxon>
        <taxon>Mucoromycotina</taxon>
        <taxon>Mucoromycetes</taxon>
        <taxon>Mucorales</taxon>
        <taxon>Mucorineae</taxon>
        <taxon>Mucoraceae</taxon>
        <taxon>Apophysomyces</taxon>
    </lineage>
</organism>
<dbReference type="Pfam" id="PF00564">
    <property type="entry name" value="PB1"/>
    <property type="match status" value="1"/>
</dbReference>
<dbReference type="Proteomes" id="UP000605846">
    <property type="component" value="Unassembled WGS sequence"/>
</dbReference>
<feature type="domain" description="PB1" evidence="2">
    <location>
        <begin position="135"/>
        <end position="206"/>
    </location>
</feature>
<feature type="compositionally biased region" description="Polar residues" evidence="1">
    <location>
        <begin position="265"/>
        <end position="276"/>
    </location>
</feature>
<dbReference type="InterPro" id="IPR000270">
    <property type="entry name" value="PB1_dom"/>
</dbReference>
<comment type="caution">
    <text evidence="3">The sequence shown here is derived from an EMBL/GenBank/DDBJ whole genome shotgun (WGS) entry which is preliminary data.</text>
</comment>
<evidence type="ECO:0000313" key="4">
    <source>
        <dbReference type="Proteomes" id="UP000605846"/>
    </source>
</evidence>
<name>A0A8H7EN59_9FUNG</name>
<evidence type="ECO:0000256" key="1">
    <source>
        <dbReference type="SAM" id="MobiDB-lite"/>
    </source>
</evidence>